<dbReference type="OrthoDB" id="6082856at2759"/>
<dbReference type="Pfam" id="PF18738">
    <property type="entry name" value="HEPN_DZIP3"/>
    <property type="match status" value="1"/>
</dbReference>
<dbReference type="InterPro" id="IPR041249">
    <property type="entry name" value="HEPN_DZIP3"/>
</dbReference>
<dbReference type="SUPFAM" id="SSF101898">
    <property type="entry name" value="NHL repeat"/>
    <property type="match status" value="1"/>
</dbReference>
<proteinExistence type="predicted"/>
<name>A0A6J8BQJ1_MYTCO</name>
<sequence>MYNSLTRSETDPISILQDLTREKAIDDAEFLPDTESEKRERYCRLAMAVIDTFPNILRDVIRSNISASDLYLRCIRLINTLNPEQQANLRQLHYSNTYSSLDITLIYKLLRQFNLIPPPTQGWGAIPDKADSKLADDIERIRFYRNQIAHRCDTNIDTNVFDDYFDKFQDIARRMDLIFFQKTNYERQIIGHRTRRIDTELQKKYENAMKKIDNIQLRFDKRPIKFYWGDDFDKCLMYIRSLVKDEQLQEFIQWERAKPFEKPVYLDFDIEADLFGTDDRIKEQLRQISDVIFKHSNRRGTNNNITATLLPICLGIENPKLLDCIKLGNTLMFSDCNNRLITCTVNGTDVHYTPLSYSPFYITEIDSDTVAISSDRIILLNSISTGNVTSTIKTSHSGLGISYDDNNLYVLIKRNRIHGMDLAGKVIRHIQLPSDSISNITVHRNRLVCINNTSVYCCLLNGKLMWKFENDKYKSFRRVTTDNERNVYVTDFNTNTTVVVSDDGEHHREILTESDGMKYPFGIHFDKKRKCSPSF</sequence>
<reference evidence="2 3" key="1">
    <citation type="submission" date="2020-06" db="EMBL/GenBank/DDBJ databases">
        <authorList>
            <person name="Li R."/>
            <person name="Bekaert M."/>
        </authorList>
    </citation>
    <scope>NUCLEOTIDE SEQUENCE [LARGE SCALE GENOMIC DNA]</scope>
    <source>
        <strain evidence="3">wild</strain>
    </source>
</reference>
<dbReference type="AlphaFoldDB" id="A0A6J8BQJ1"/>
<dbReference type="Gene3D" id="2.120.10.30">
    <property type="entry name" value="TolB, C-terminal domain"/>
    <property type="match status" value="1"/>
</dbReference>
<evidence type="ECO:0000313" key="2">
    <source>
        <dbReference type="EMBL" id="CAC5385049.1"/>
    </source>
</evidence>
<keyword evidence="3" id="KW-1185">Reference proteome</keyword>
<protein>
    <recommendedName>
        <fullName evidence="1">DZIP3-like HEPN domain-containing protein</fullName>
    </recommendedName>
</protein>
<dbReference type="Proteomes" id="UP000507470">
    <property type="component" value="Unassembled WGS sequence"/>
</dbReference>
<evidence type="ECO:0000259" key="1">
    <source>
        <dbReference type="Pfam" id="PF18738"/>
    </source>
</evidence>
<dbReference type="EMBL" id="CACVKT020003686">
    <property type="protein sequence ID" value="CAC5385049.1"/>
    <property type="molecule type" value="Genomic_DNA"/>
</dbReference>
<gene>
    <name evidence="2" type="ORF">MCOR_20631</name>
</gene>
<organism evidence="2 3">
    <name type="scientific">Mytilus coruscus</name>
    <name type="common">Sea mussel</name>
    <dbReference type="NCBI Taxonomy" id="42192"/>
    <lineage>
        <taxon>Eukaryota</taxon>
        <taxon>Metazoa</taxon>
        <taxon>Spiralia</taxon>
        <taxon>Lophotrochozoa</taxon>
        <taxon>Mollusca</taxon>
        <taxon>Bivalvia</taxon>
        <taxon>Autobranchia</taxon>
        <taxon>Pteriomorphia</taxon>
        <taxon>Mytilida</taxon>
        <taxon>Mytiloidea</taxon>
        <taxon>Mytilidae</taxon>
        <taxon>Mytilinae</taxon>
        <taxon>Mytilus</taxon>
    </lineage>
</organism>
<accession>A0A6J8BQJ1</accession>
<feature type="domain" description="DZIP3-like HEPN" evidence="1">
    <location>
        <begin position="78"/>
        <end position="205"/>
    </location>
</feature>
<dbReference type="InterPro" id="IPR011042">
    <property type="entry name" value="6-blade_b-propeller_TolB-like"/>
</dbReference>
<evidence type="ECO:0000313" key="3">
    <source>
        <dbReference type="Proteomes" id="UP000507470"/>
    </source>
</evidence>